<evidence type="ECO:0000313" key="3">
    <source>
        <dbReference type="Proteomes" id="UP000677016"/>
    </source>
</evidence>
<keyword evidence="1" id="KW-0812">Transmembrane</keyword>
<feature type="transmembrane region" description="Helical" evidence="1">
    <location>
        <begin position="12"/>
        <end position="35"/>
    </location>
</feature>
<dbReference type="EMBL" id="JAGSNF010000023">
    <property type="protein sequence ID" value="MBR7744748.1"/>
    <property type="molecule type" value="Genomic_DNA"/>
</dbReference>
<keyword evidence="3" id="KW-1185">Reference proteome</keyword>
<dbReference type="AlphaFoldDB" id="A0A941DA15"/>
<feature type="transmembrane region" description="Helical" evidence="1">
    <location>
        <begin position="89"/>
        <end position="110"/>
    </location>
</feature>
<sequence>MLDVLRAWSPRRWWAALGAAAVTVLVVAVPTAMLPTPVFGREIPTTWWAWPVLAVTAALSGLLFATYVREPGAAAAEPTVDRRGFAGGLLAFFAVGCPVCNKVVLLALGYAGALQWFAPVQPVLAVAGVALLAWALRARLRGEVSCAVPEPPPTTTTTTRSAAGRV</sequence>
<dbReference type="RefSeq" id="WP_211604269.1">
    <property type="nucleotide sequence ID" value="NZ_JAGSNF010000023.1"/>
</dbReference>
<name>A0A941DA15_9MICO</name>
<feature type="transmembrane region" description="Helical" evidence="1">
    <location>
        <begin position="47"/>
        <end position="68"/>
    </location>
</feature>
<reference evidence="2" key="1">
    <citation type="submission" date="2021-04" db="EMBL/GenBank/DDBJ databases">
        <title>Phycicoccus avicenniae sp. nov., a novel endophytic actinomycetes isolated from branch of Avicennia mariana.</title>
        <authorList>
            <person name="Tuo L."/>
        </authorList>
    </citation>
    <scope>NUCLEOTIDE SEQUENCE</scope>
    <source>
        <strain evidence="2">BSK3Z-2</strain>
    </source>
</reference>
<dbReference type="Proteomes" id="UP000677016">
    <property type="component" value="Unassembled WGS sequence"/>
</dbReference>
<proteinExistence type="predicted"/>
<evidence type="ECO:0000256" key="1">
    <source>
        <dbReference type="SAM" id="Phobius"/>
    </source>
</evidence>
<keyword evidence="1" id="KW-1133">Transmembrane helix</keyword>
<organism evidence="2 3">
    <name type="scientific">Phycicoccus avicenniae</name>
    <dbReference type="NCBI Taxonomy" id="2828860"/>
    <lineage>
        <taxon>Bacteria</taxon>
        <taxon>Bacillati</taxon>
        <taxon>Actinomycetota</taxon>
        <taxon>Actinomycetes</taxon>
        <taxon>Micrococcales</taxon>
        <taxon>Intrasporangiaceae</taxon>
        <taxon>Phycicoccus</taxon>
    </lineage>
</organism>
<feature type="transmembrane region" description="Helical" evidence="1">
    <location>
        <begin position="116"/>
        <end position="136"/>
    </location>
</feature>
<protein>
    <submittedName>
        <fullName evidence="2">Uncharacterized protein</fullName>
    </submittedName>
</protein>
<evidence type="ECO:0000313" key="2">
    <source>
        <dbReference type="EMBL" id="MBR7744748.1"/>
    </source>
</evidence>
<gene>
    <name evidence="2" type="ORF">KC207_15735</name>
</gene>
<comment type="caution">
    <text evidence="2">The sequence shown here is derived from an EMBL/GenBank/DDBJ whole genome shotgun (WGS) entry which is preliminary data.</text>
</comment>
<keyword evidence="1" id="KW-0472">Membrane</keyword>
<accession>A0A941DA15</accession>